<organism evidence="2 3">
    <name type="scientific">Phaseolus angularis</name>
    <name type="common">Azuki bean</name>
    <name type="synonym">Vigna angularis</name>
    <dbReference type="NCBI Taxonomy" id="3914"/>
    <lineage>
        <taxon>Eukaryota</taxon>
        <taxon>Viridiplantae</taxon>
        <taxon>Streptophyta</taxon>
        <taxon>Embryophyta</taxon>
        <taxon>Tracheophyta</taxon>
        <taxon>Spermatophyta</taxon>
        <taxon>Magnoliopsida</taxon>
        <taxon>eudicotyledons</taxon>
        <taxon>Gunneridae</taxon>
        <taxon>Pentapetalae</taxon>
        <taxon>rosids</taxon>
        <taxon>fabids</taxon>
        <taxon>Fabales</taxon>
        <taxon>Fabaceae</taxon>
        <taxon>Papilionoideae</taxon>
        <taxon>50 kb inversion clade</taxon>
        <taxon>NPAAA clade</taxon>
        <taxon>indigoferoid/millettioid clade</taxon>
        <taxon>Phaseoleae</taxon>
        <taxon>Vigna</taxon>
    </lineage>
</organism>
<gene>
    <name evidence="2" type="ORF">LR48_Vigan07g131100</name>
</gene>
<reference evidence="3" key="1">
    <citation type="journal article" date="2015" name="Proc. Natl. Acad. Sci. U.S.A.">
        <title>Genome sequencing of adzuki bean (Vigna angularis) provides insight into high starch and low fat accumulation and domestication.</title>
        <authorList>
            <person name="Yang K."/>
            <person name="Tian Z."/>
            <person name="Chen C."/>
            <person name="Luo L."/>
            <person name="Zhao B."/>
            <person name="Wang Z."/>
            <person name="Yu L."/>
            <person name="Li Y."/>
            <person name="Sun Y."/>
            <person name="Li W."/>
            <person name="Chen Y."/>
            <person name="Li Y."/>
            <person name="Zhang Y."/>
            <person name="Ai D."/>
            <person name="Zhao J."/>
            <person name="Shang C."/>
            <person name="Ma Y."/>
            <person name="Wu B."/>
            <person name="Wang M."/>
            <person name="Gao L."/>
            <person name="Sun D."/>
            <person name="Zhang P."/>
            <person name="Guo F."/>
            <person name="Wang W."/>
            <person name="Li Y."/>
            <person name="Wang J."/>
            <person name="Varshney R.K."/>
            <person name="Wang J."/>
            <person name="Ling H.Q."/>
            <person name="Wan P."/>
        </authorList>
    </citation>
    <scope>NUCLEOTIDE SEQUENCE</scope>
    <source>
        <strain evidence="3">cv. Jingnong 6</strain>
    </source>
</reference>
<name>A0A0L9UYF0_PHAAN</name>
<dbReference type="EMBL" id="CM003377">
    <property type="protein sequence ID" value="KOM47607.1"/>
    <property type="molecule type" value="Genomic_DNA"/>
</dbReference>
<evidence type="ECO:0000313" key="3">
    <source>
        <dbReference type="Proteomes" id="UP000053144"/>
    </source>
</evidence>
<proteinExistence type="predicted"/>
<feature type="region of interest" description="Disordered" evidence="1">
    <location>
        <begin position="1"/>
        <end position="30"/>
    </location>
</feature>
<accession>A0A0L9UYF0</accession>
<sequence length="364" mass="39615">MKALNTMMSVPLQQAKQSTSSPTPTWQQQLEDSPLTIPESGSWVTPLHTSSPPAASVSGGYLLLQLAISSSVRGAPFCDSTSHAPTKVAAAPAPGRDTSFQHTVLHSQAKCFILSVTLHLCGCVGWMLDHFAFDPSPSITSLKSKLDVAAKGIAERPPLCFPFSALLPLITIMLPGRVPFSFAAVLAPHVECCWTSFFFGHHPLLMDTVGRPAAGRVKVFSLPQLDAACCFFKPCWTSSGCSSSFPQTVQIPDNDIAINIGDENQSHVLTAPPTFTSSYVPTLAPEETDKYFEDQARISNTFEKGRPPSSSSTTLPTFREVEVNIPKFDYAVDEYAFHDYAVDGYVIDDYIVDENAFNFPFLHD</sequence>
<dbReference type="AlphaFoldDB" id="A0A0L9UYF0"/>
<evidence type="ECO:0000313" key="2">
    <source>
        <dbReference type="EMBL" id="KOM47607.1"/>
    </source>
</evidence>
<protein>
    <submittedName>
        <fullName evidence="2">Uncharacterized protein</fullName>
    </submittedName>
</protein>
<evidence type="ECO:0000256" key="1">
    <source>
        <dbReference type="SAM" id="MobiDB-lite"/>
    </source>
</evidence>
<dbReference type="Gramene" id="KOM47607">
    <property type="protein sequence ID" value="KOM47607"/>
    <property type="gene ID" value="LR48_Vigan07g131100"/>
</dbReference>
<dbReference type="Proteomes" id="UP000053144">
    <property type="component" value="Chromosome 7"/>
</dbReference>